<feature type="domain" description="ABC transporter" evidence="4">
    <location>
        <begin position="23"/>
        <end position="252"/>
    </location>
</feature>
<dbReference type="Proteomes" id="UP001500665">
    <property type="component" value="Unassembled WGS sequence"/>
</dbReference>
<evidence type="ECO:0000256" key="1">
    <source>
        <dbReference type="ARBA" id="ARBA00005417"/>
    </source>
</evidence>
<accession>A0ABN1RVX9</accession>
<dbReference type="PROSITE" id="PS50893">
    <property type="entry name" value="ABC_TRANSPORTER_2"/>
    <property type="match status" value="1"/>
</dbReference>
<keyword evidence="2" id="KW-0813">Transport</keyword>
<organism evidence="5 6">
    <name type="scientific">Actinocorallia libanotica</name>
    <dbReference type="NCBI Taxonomy" id="46162"/>
    <lineage>
        <taxon>Bacteria</taxon>
        <taxon>Bacillati</taxon>
        <taxon>Actinomycetota</taxon>
        <taxon>Actinomycetes</taxon>
        <taxon>Streptosporangiales</taxon>
        <taxon>Thermomonosporaceae</taxon>
        <taxon>Actinocorallia</taxon>
    </lineage>
</organism>
<dbReference type="InterPro" id="IPR027417">
    <property type="entry name" value="P-loop_NTPase"/>
</dbReference>
<proteinExistence type="inferred from homology"/>
<sequence>MHWDRFAGDVPHREDRGGLTVIVETSAVVARGLGVRHGARWVLRPSSFGLPGGLVGIAGPDRSDRSDLLATLATLRRPHAGRLEVLGLDVRTRAALRRLRTRIGFLPARARWAAGFTVHDLVSYAAYYQRRSPSTVRDVLTALELDDAAAWPYGELPADLRVRAGLAAACVHRPEIAFLEEPLTLLGEAARADLVPLLAGLAPTVVVTAPAAEWLIPWCDHVYVLERTRLVPAGEAAAPPAPPARERRPEPRHGHWHLVRGPQRRLRRATVP</sequence>
<evidence type="ECO:0000256" key="2">
    <source>
        <dbReference type="ARBA" id="ARBA00022448"/>
    </source>
</evidence>
<dbReference type="PANTHER" id="PTHR43335">
    <property type="entry name" value="ABC TRANSPORTER, ATP-BINDING PROTEIN"/>
    <property type="match status" value="1"/>
</dbReference>
<evidence type="ECO:0000256" key="3">
    <source>
        <dbReference type="SAM" id="MobiDB-lite"/>
    </source>
</evidence>
<dbReference type="EMBL" id="BAAAHH010000036">
    <property type="protein sequence ID" value="GAA0964989.1"/>
    <property type="molecule type" value="Genomic_DNA"/>
</dbReference>
<dbReference type="Gene3D" id="3.40.50.300">
    <property type="entry name" value="P-loop containing nucleotide triphosphate hydrolases"/>
    <property type="match status" value="1"/>
</dbReference>
<comment type="similarity">
    <text evidence="1">Belongs to the ABC transporter superfamily.</text>
</comment>
<feature type="compositionally biased region" description="Basic and acidic residues" evidence="3">
    <location>
        <begin position="244"/>
        <end position="253"/>
    </location>
</feature>
<dbReference type="PANTHER" id="PTHR43335:SF2">
    <property type="entry name" value="ABC TRANSPORTER, ATP-BINDING PROTEIN"/>
    <property type="match status" value="1"/>
</dbReference>
<dbReference type="InterPro" id="IPR003439">
    <property type="entry name" value="ABC_transporter-like_ATP-bd"/>
</dbReference>
<comment type="caution">
    <text evidence="5">The sequence shown here is derived from an EMBL/GenBank/DDBJ whole genome shotgun (WGS) entry which is preliminary data.</text>
</comment>
<evidence type="ECO:0000313" key="6">
    <source>
        <dbReference type="Proteomes" id="UP001500665"/>
    </source>
</evidence>
<feature type="region of interest" description="Disordered" evidence="3">
    <location>
        <begin position="235"/>
        <end position="272"/>
    </location>
</feature>
<evidence type="ECO:0000313" key="5">
    <source>
        <dbReference type="EMBL" id="GAA0964989.1"/>
    </source>
</evidence>
<keyword evidence="6" id="KW-1185">Reference proteome</keyword>
<gene>
    <name evidence="5" type="ORF">GCM10009550_64140</name>
</gene>
<name>A0ABN1RVX9_9ACTN</name>
<dbReference type="SUPFAM" id="SSF52540">
    <property type="entry name" value="P-loop containing nucleoside triphosphate hydrolases"/>
    <property type="match status" value="1"/>
</dbReference>
<dbReference type="Pfam" id="PF00005">
    <property type="entry name" value="ABC_tran"/>
    <property type="match status" value="1"/>
</dbReference>
<protein>
    <recommendedName>
        <fullName evidence="4">ABC transporter domain-containing protein</fullName>
    </recommendedName>
</protein>
<reference evidence="5 6" key="1">
    <citation type="journal article" date="2019" name="Int. J. Syst. Evol. Microbiol.">
        <title>The Global Catalogue of Microorganisms (GCM) 10K type strain sequencing project: providing services to taxonomists for standard genome sequencing and annotation.</title>
        <authorList>
            <consortium name="The Broad Institute Genomics Platform"/>
            <consortium name="The Broad Institute Genome Sequencing Center for Infectious Disease"/>
            <person name="Wu L."/>
            <person name="Ma J."/>
        </authorList>
    </citation>
    <scope>NUCLEOTIDE SEQUENCE [LARGE SCALE GENOMIC DNA]</scope>
    <source>
        <strain evidence="5 6">JCM 10696</strain>
    </source>
</reference>
<evidence type="ECO:0000259" key="4">
    <source>
        <dbReference type="PROSITE" id="PS50893"/>
    </source>
</evidence>
<feature type="compositionally biased region" description="Basic residues" evidence="3">
    <location>
        <begin position="254"/>
        <end position="272"/>
    </location>
</feature>